<keyword evidence="6" id="KW-1185">Reference proteome</keyword>
<evidence type="ECO:0000259" key="4">
    <source>
        <dbReference type="SMART" id="SM00822"/>
    </source>
</evidence>
<dbReference type="Proteomes" id="UP001164718">
    <property type="component" value="Chromosome"/>
</dbReference>
<dbReference type="InterPro" id="IPR051911">
    <property type="entry name" value="SDR_oxidoreductase"/>
</dbReference>
<feature type="domain" description="Ketoreductase" evidence="4">
    <location>
        <begin position="2"/>
        <end position="183"/>
    </location>
</feature>
<dbReference type="GO" id="GO:0016491">
    <property type="term" value="F:oxidoreductase activity"/>
    <property type="evidence" value="ECO:0007669"/>
    <property type="project" value="UniProtKB-KW"/>
</dbReference>
<reference evidence="5" key="1">
    <citation type="submission" date="2022-09" db="EMBL/GenBank/DDBJ databases">
        <title>Complete Genomes of Fervidibacillus albus and Fervidibacillus halotolerans isolated from tidal flat sediments.</title>
        <authorList>
            <person name="Kwon K.K."/>
            <person name="Yang S.-H."/>
            <person name="Park M.J."/>
            <person name="Oh H.-M."/>
        </authorList>
    </citation>
    <scope>NUCLEOTIDE SEQUENCE</scope>
    <source>
        <strain evidence="5">MEBiC13591</strain>
    </source>
</reference>
<dbReference type="PROSITE" id="PS00061">
    <property type="entry name" value="ADH_SHORT"/>
    <property type="match status" value="1"/>
</dbReference>
<dbReference type="RefSeq" id="WP_275418823.1">
    <property type="nucleotide sequence ID" value="NZ_CP106878.1"/>
</dbReference>
<dbReference type="Gene3D" id="3.40.50.720">
    <property type="entry name" value="NAD(P)-binding Rossmann-like Domain"/>
    <property type="match status" value="1"/>
</dbReference>
<dbReference type="PANTHER" id="PTHR43976">
    <property type="entry name" value="SHORT CHAIN DEHYDROGENASE"/>
    <property type="match status" value="1"/>
</dbReference>
<dbReference type="PRINTS" id="PR00080">
    <property type="entry name" value="SDRFAMILY"/>
</dbReference>
<comment type="similarity">
    <text evidence="1 3">Belongs to the short-chain dehydrogenases/reductases (SDR) family.</text>
</comment>
<keyword evidence="2" id="KW-0560">Oxidoreductase</keyword>
<dbReference type="InterPro" id="IPR002347">
    <property type="entry name" value="SDR_fam"/>
</dbReference>
<dbReference type="InterPro" id="IPR020904">
    <property type="entry name" value="Sc_DH/Rdtase_CS"/>
</dbReference>
<name>A0A9E8LWK3_9BACI</name>
<dbReference type="SMART" id="SM00822">
    <property type="entry name" value="PKS_KR"/>
    <property type="match status" value="1"/>
</dbReference>
<dbReference type="Pfam" id="PF00106">
    <property type="entry name" value="adh_short"/>
    <property type="match status" value="1"/>
</dbReference>
<evidence type="ECO:0000256" key="3">
    <source>
        <dbReference type="RuleBase" id="RU000363"/>
    </source>
</evidence>
<accession>A0A9E8LWK3</accession>
<dbReference type="EMBL" id="CP106878">
    <property type="protein sequence ID" value="WAA11007.1"/>
    <property type="molecule type" value="Genomic_DNA"/>
</dbReference>
<dbReference type="SUPFAM" id="SSF51735">
    <property type="entry name" value="NAD(P)-binding Rossmann-fold domains"/>
    <property type="match status" value="1"/>
</dbReference>
<gene>
    <name evidence="5" type="ORF">OE104_06785</name>
</gene>
<evidence type="ECO:0000256" key="2">
    <source>
        <dbReference type="ARBA" id="ARBA00023002"/>
    </source>
</evidence>
<evidence type="ECO:0000256" key="1">
    <source>
        <dbReference type="ARBA" id="ARBA00006484"/>
    </source>
</evidence>
<dbReference type="PRINTS" id="PR00081">
    <property type="entry name" value="GDHRDH"/>
</dbReference>
<dbReference type="PANTHER" id="PTHR43976:SF16">
    <property type="entry name" value="SHORT-CHAIN DEHYDROGENASE_REDUCTASE FAMILY PROTEIN"/>
    <property type="match status" value="1"/>
</dbReference>
<dbReference type="CDD" id="cd05374">
    <property type="entry name" value="17beta-HSD-like_SDR_c"/>
    <property type="match status" value="1"/>
</dbReference>
<evidence type="ECO:0000313" key="5">
    <source>
        <dbReference type="EMBL" id="WAA11007.1"/>
    </source>
</evidence>
<dbReference type="AlphaFoldDB" id="A0A9E8LWK3"/>
<dbReference type="InterPro" id="IPR036291">
    <property type="entry name" value="NAD(P)-bd_dom_sf"/>
</dbReference>
<organism evidence="5 6">
    <name type="scientific">Fervidibacillus albus</name>
    <dbReference type="NCBI Taxonomy" id="2980026"/>
    <lineage>
        <taxon>Bacteria</taxon>
        <taxon>Bacillati</taxon>
        <taxon>Bacillota</taxon>
        <taxon>Bacilli</taxon>
        <taxon>Bacillales</taxon>
        <taxon>Bacillaceae</taxon>
        <taxon>Fervidibacillus</taxon>
    </lineage>
</organism>
<sequence length="270" mass="30743">MKIVFITGAGSGIGLATTKWLVEKGYFVIASVRSFKRSKELLALKKETVDVVEMDVTDDIQVKDVAKYVETCYGKVDILINNAGYSQGGFLEYLSMDDWHRQFETNLFGTVRVTKTFLPLIRKSERGRIINVSSISGFFGFPGLAPYTSSKFALEGLSESLRFELKKEEIFVSVVQPASFRTGIWKKGIETVPQMKNPLPYQKQLLQEGTKSMERGQHPSEVAKVIWKICESPRPHFRYRVGKGAKPLAFFKTYLPWWLLERIVHKKTEG</sequence>
<protein>
    <submittedName>
        <fullName evidence="5">SDR family NAD(P)-dependent oxidoreductase</fullName>
    </submittedName>
</protein>
<dbReference type="KEGG" id="faf:OE104_06785"/>
<proteinExistence type="inferred from homology"/>
<dbReference type="InterPro" id="IPR057326">
    <property type="entry name" value="KR_dom"/>
</dbReference>
<evidence type="ECO:0000313" key="6">
    <source>
        <dbReference type="Proteomes" id="UP001164718"/>
    </source>
</evidence>